<evidence type="ECO:0000313" key="2">
    <source>
        <dbReference type="EMBL" id="CZR56004.1"/>
    </source>
</evidence>
<feature type="compositionally biased region" description="Polar residues" evidence="1">
    <location>
        <begin position="1168"/>
        <end position="1179"/>
    </location>
</feature>
<dbReference type="EMBL" id="FJOG01000007">
    <property type="protein sequence ID" value="CZR56004.1"/>
    <property type="molecule type" value="Genomic_DNA"/>
</dbReference>
<evidence type="ECO:0000256" key="1">
    <source>
        <dbReference type="SAM" id="MobiDB-lite"/>
    </source>
</evidence>
<feature type="region of interest" description="Disordered" evidence="1">
    <location>
        <begin position="508"/>
        <end position="793"/>
    </location>
</feature>
<feature type="region of interest" description="Disordered" evidence="1">
    <location>
        <begin position="200"/>
        <end position="222"/>
    </location>
</feature>
<evidence type="ECO:0008006" key="4">
    <source>
        <dbReference type="Google" id="ProtNLM"/>
    </source>
</evidence>
<feature type="compositionally biased region" description="Polar residues" evidence="1">
    <location>
        <begin position="697"/>
        <end position="710"/>
    </location>
</feature>
<dbReference type="STRING" id="576137.A0A1L7WT98"/>
<protein>
    <recommendedName>
        <fullName evidence="4">Telomere replication protein EST3</fullName>
    </recommendedName>
</protein>
<feature type="region of interest" description="Disordered" evidence="1">
    <location>
        <begin position="420"/>
        <end position="482"/>
    </location>
</feature>
<feature type="compositionally biased region" description="Acidic residues" evidence="1">
    <location>
        <begin position="452"/>
        <end position="465"/>
    </location>
</feature>
<feature type="region of interest" description="Disordered" evidence="1">
    <location>
        <begin position="1233"/>
        <end position="1521"/>
    </location>
</feature>
<dbReference type="OrthoDB" id="3538943at2759"/>
<feature type="compositionally biased region" description="Polar residues" evidence="1">
    <location>
        <begin position="1192"/>
        <end position="1205"/>
    </location>
</feature>
<accession>A0A1L7WT98</accession>
<feature type="compositionally biased region" description="Polar residues" evidence="1">
    <location>
        <begin position="735"/>
        <end position="752"/>
    </location>
</feature>
<gene>
    <name evidence="2" type="ORF">PAC_05892</name>
</gene>
<feature type="region of interest" description="Disordered" evidence="1">
    <location>
        <begin position="137"/>
        <end position="162"/>
    </location>
</feature>
<name>A0A1L7WT98_9HELO</name>
<feature type="compositionally biased region" description="Polar residues" evidence="1">
    <location>
        <begin position="341"/>
        <end position="353"/>
    </location>
</feature>
<feature type="compositionally biased region" description="Polar residues" evidence="1">
    <location>
        <begin position="1291"/>
        <end position="1327"/>
    </location>
</feature>
<evidence type="ECO:0000313" key="3">
    <source>
        <dbReference type="Proteomes" id="UP000184330"/>
    </source>
</evidence>
<proteinExistence type="predicted"/>
<keyword evidence="3" id="KW-1185">Reference proteome</keyword>
<feature type="compositionally biased region" description="Basic and acidic residues" evidence="1">
    <location>
        <begin position="1372"/>
        <end position="1387"/>
    </location>
</feature>
<dbReference type="Proteomes" id="UP000184330">
    <property type="component" value="Unassembled WGS sequence"/>
</dbReference>
<reference evidence="2 3" key="1">
    <citation type="submission" date="2016-03" db="EMBL/GenBank/DDBJ databases">
        <authorList>
            <person name="Ploux O."/>
        </authorList>
    </citation>
    <scope>NUCLEOTIDE SEQUENCE [LARGE SCALE GENOMIC DNA]</scope>
    <source>
        <strain evidence="2 3">UAMH 11012</strain>
    </source>
</reference>
<organism evidence="2 3">
    <name type="scientific">Phialocephala subalpina</name>
    <dbReference type="NCBI Taxonomy" id="576137"/>
    <lineage>
        <taxon>Eukaryota</taxon>
        <taxon>Fungi</taxon>
        <taxon>Dikarya</taxon>
        <taxon>Ascomycota</taxon>
        <taxon>Pezizomycotina</taxon>
        <taxon>Leotiomycetes</taxon>
        <taxon>Helotiales</taxon>
        <taxon>Mollisiaceae</taxon>
        <taxon>Phialocephala</taxon>
        <taxon>Phialocephala fortinii species complex</taxon>
    </lineage>
</organism>
<feature type="compositionally biased region" description="Polar residues" evidence="1">
    <location>
        <begin position="649"/>
        <end position="661"/>
    </location>
</feature>
<feature type="compositionally biased region" description="Basic and acidic residues" evidence="1">
    <location>
        <begin position="684"/>
        <end position="696"/>
    </location>
</feature>
<feature type="region of interest" description="Disordered" evidence="1">
    <location>
        <begin position="808"/>
        <end position="987"/>
    </location>
</feature>
<sequence length="1562" mass="172038">MAKLLRDWIAPVVKSELTSVLENPNKDDVFETGQSPLRRHLTKPRHVQIIHLGTGLHDQISDGTTYVQAEFDEAAAESFQQSTSRSFLDLRVIRFFVRAWKLKGSEGSGTFGNPSNIMQDPGIQQIVENLTSAFQTGPEDQTSVAFEPPSSIRSQDGNPSDIGTQMATQIQSGQGASTKANEVPESARPNLLALLKRLPKDSASSKTQALEPPCPAPANSILKPVSEQRAKGMLTKLEAKANKQQDQFLTQYHPSSSASIVDNHTVAVKQRSAEPMLVYDDSEKENSQESLNSAMRQAAKHQSTATKPRNAENGVPSSSNETEKDNSQESLPSPKRAVLEQESNSAQPRASDTNTHKPIGAFVDMFQDSNPFEGFKRVPRKFVRIPDAQQVLLERRDSWYKPSSEGRPIYATIPPNVREQMDAFLNRQFESGNSDQSDDGSDEPAEGASSDQSEDEDEDEDEEEHDAASRREEDSCEEAVEWVFAPGKGASVSSQQLRQLPALALDIGTGLSSSGLNENEEAEAENLDIDDESSRDRSVSRSPSLVGGMDEPEDPQATTQSLTKEELATQPQSTDDLPARSGRSLSTATSRLPSTSQNKPVESLSAVLPQIHRPMIPPSSPVEEDELPLEVPLGVDDIVEDEQPPDAPETSQQKLPRTAPTNPRYIQVPATVLRADGTSLPQSREMKGRTNIDHSSQDIPSSLIIPSTFDNLRPVDRTSIVRDRPRQESPIVQIPATSRKSEQPSAFASSPVGSRERIDHGDDASLGKKPASSKPKHCSRTSTTESDIGEPIVGKVFKEMKQRFISNYRSAKVPQPKQDTIARHNFTLDPKETRPSGTHAVTEEVRISSTYVEGSPRNSMSSKEHIHPISVYPNSEGANQEEKADPEVPSSQVGSELRSPSPDSAAVVRDEEFDSLPFASQEVVDQRSPSPDDTRMAQEEGPNVPSLLSQAVSDPESPSLAVDAAVTAEEEVEEQHDPSQGVSGREDLVPEDNAALTGEELAESQHAPSRGASDPEHSAPDKNSGIVRMTVNPESADLCTSSQIMFYEEFKATYLEYEGSRGSFTRALVNLEWLQTEARKKIPTYYDDFVMVMASDHRRHVEENRHFKERLLTGIDFYNTHVPNPVYKYNVISARNVVTALSTLDPQEVKRARFAYWKTWEKVDQLTSQATDVSPSVENHGNDIILNHDGTDNSPSTQDRSSARNIPSPPRNRAPVLKKRFFETASQQVNLVQQKAAVDTPNQASRVSYSGSDGKQRSGKQSQQMSVLKQRDRTEAPSGVFRIGSIESDTRSTNGRQTQQVITAKQRSAVGSPNRASQLSSNGSGCKSRSHRTLPWLTEQPNNLASLVTPRVRDSPSRSSAGGRSGKANLAELKRERKRQERAEAAHALENVGSPILGSLRDHVSPPEPSPSPRQTKRKRISESFTFGEQDDPFTENLKPSKAARRVTMPASRSMDDLRNVSHEKKRKRAPEGSLSHENSFTEALKPSKAARRVTLPAAKSNQAEEWLEKTPPPRKMTSREMILERIRLSGRPPKSETIEKLTALDFGTVKKLEIPAEPETQ</sequence>
<feature type="compositionally biased region" description="Polar residues" evidence="1">
    <location>
        <begin position="151"/>
        <end position="162"/>
    </location>
</feature>
<feature type="region of interest" description="Disordered" evidence="1">
    <location>
        <begin position="273"/>
        <end position="357"/>
    </location>
</feature>
<feature type="compositionally biased region" description="Polar residues" evidence="1">
    <location>
        <begin position="288"/>
        <end position="307"/>
    </location>
</feature>
<feature type="compositionally biased region" description="Acidic residues" evidence="1">
    <location>
        <begin position="518"/>
        <end position="531"/>
    </location>
</feature>
<feature type="compositionally biased region" description="Acidic residues" evidence="1">
    <location>
        <begin position="436"/>
        <end position="445"/>
    </location>
</feature>
<feature type="compositionally biased region" description="Basic and acidic residues" evidence="1">
    <location>
        <begin position="1454"/>
        <end position="1463"/>
    </location>
</feature>
<feature type="compositionally biased region" description="Basic and acidic residues" evidence="1">
    <location>
        <begin position="713"/>
        <end position="727"/>
    </location>
</feature>
<feature type="region of interest" description="Disordered" evidence="1">
    <location>
        <begin position="1168"/>
        <end position="1215"/>
    </location>
</feature>
<feature type="region of interest" description="Disordered" evidence="1">
    <location>
        <begin position="999"/>
        <end position="1026"/>
    </location>
</feature>
<feature type="compositionally biased region" description="Polar residues" evidence="1">
    <location>
        <begin position="583"/>
        <end position="600"/>
    </location>
</feature>
<feature type="compositionally biased region" description="Polar residues" evidence="1">
    <location>
        <begin position="847"/>
        <end position="861"/>
    </location>
</feature>
<feature type="compositionally biased region" description="Basic and acidic residues" evidence="1">
    <location>
        <begin position="754"/>
        <end position="766"/>
    </location>
</feature>
<feature type="compositionally biased region" description="Polar residues" evidence="1">
    <location>
        <begin position="1240"/>
        <end position="1267"/>
    </location>
</feature>